<evidence type="ECO:0000256" key="3">
    <source>
        <dbReference type="ARBA" id="ARBA00022833"/>
    </source>
</evidence>
<dbReference type="Pfam" id="PF03107">
    <property type="entry name" value="C1_2"/>
    <property type="match status" value="1"/>
</dbReference>
<dbReference type="Proteomes" id="UP000823388">
    <property type="component" value="Chromosome 2N"/>
</dbReference>
<dbReference type="InterPro" id="IPR002219">
    <property type="entry name" value="PKC_DAG/PE"/>
</dbReference>
<sequence>MASRHRSHFADPQHPLQETWYRHDDHTVHCNICLLKLAGLTGFGCYQCNIHIHRACAGYFGETMSFFAHPHALKLSRSPERRLCNICRGDCPPGSFAYRCITSGFDAHPLCALLPERVRNPFHPGHELCMVYSESPGGCSACHHPLPKWRYICSSFELHIACAIDPPAAAGKGSNGLAPAAFQGSYDAGAQGSHGGAVGQRSFGGPAGQGWYQYHGPVAPGYNQPIQGYGVQGNYYGSPVTQGGYGPPIQGCYYPAAMPGSYYGGATCSSSGQSNGHNPGSLMTAIAKFLLSIAISTAVSDLASQLLFGS</sequence>
<evidence type="ECO:0000256" key="1">
    <source>
        <dbReference type="ARBA" id="ARBA00022723"/>
    </source>
</evidence>
<evidence type="ECO:0000313" key="5">
    <source>
        <dbReference type="EMBL" id="KAG2638298.1"/>
    </source>
</evidence>
<evidence type="ECO:0000259" key="4">
    <source>
        <dbReference type="PROSITE" id="PS50081"/>
    </source>
</evidence>
<proteinExistence type="predicted"/>
<organism evidence="5 6">
    <name type="scientific">Panicum virgatum</name>
    <name type="common">Blackwell switchgrass</name>
    <dbReference type="NCBI Taxonomy" id="38727"/>
    <lineage>
        <taxon>Eukaryota</taxon>
        <taxon>Viridiplantae</taxon>
        <taxon>Streptophyta</taxon>
        <taxon>Embryophyta</taxon>
        <taxon>Tracheophyta</taxon>
        <taxon>Spermatophyta</taxon>
        <taxon>Magnoliopsida</taxon>
        <taxon>Liliopsida</taxon>
        <taxon>Poales</taxon>
        <taxon>Poaceae</taxon>
        <taxon>PACMAD clade</taxon>
        <taxon>Panicoideae</taxon>
        <taxon>Panicodae</taxon>
        <taxon>Paniceae</taxon>
        <taxon>Panicinae</taxon>
        <taxon>Panicum</taxon>
        <taxon>Panicum sect. Hiantes</taxon>
    </lineage>
</organism>
<dbReference type="InterPro" id="IPR046349">
    <property type="entry name" value="C1-like_sf"/>
</dbReference>
<evidence type="ECO:0000313" key="6">
    <source>
        <dbReference type="Proteomes" id="UP000823388"/>
    </source>
</evidence>
<dbReference type="GO" id="GO:0046872">
    <property type="term" value="F:metal ion binding"/>
    <property type="evidence" value="ECO:0007669"/>
    <property type="project" value="UniProtKB-KW"/>
</dbReference>
<name>A0A8T0VTF8_PANVG</name>
<reference evidence="5 6" key="1">
    <citation type="submission" date="2020-05" db="EMBL/GenBank/DDBJ databases">
        <title>WGS assembly of Panicum virgatum.</title>
        <authorList>
            <person name="Lovell J.T."/>
            <person name="Jenkins J."/>
            <person name="Shu S."/>
            <person name="Juenger T.E."/>
            <person name="Schmutz J."/>
        </authorList>
    </citation>
    <scope>NUCLEOTIDE SEQUENCE [LARGE SCALE GENOMIC DNA]</scope>
    <source>
        <strain evidence="6">cv. AP13</strain>
    </source>
</reference>
<keyword evidence="3" id="KW-0862">Zinc</keyword>
<keyword evidence="1" id="KW-0479">Metal-binding</keyword>
<dbReference type="PROSITE" id="PS50081">
    <property type="entry name" value="ZF_DAG_PE_2"/>
    <property type="match status" value="1"/>
</dbReference>
<dbReference type="InterPro" id="IPR004146">
    <property type="entry name" value="DC1"/>
</dbReference>
<evidence type="ECO:0000256" key="2">
    <source>
        <dbReference type="ARBA" id="ARBA00022737"/>
    </source>
</evidence>
<dbReference type="OrthoDB" id="945197at2759"/>
<feature type="domain" description="Phorbol-ester/DAG-type" evidence="4">
    <location>
        <begin position="13"/>
        <end position="64"/>
    </location>
</feature>
<gene>
    <name evidence="5" type="ORF">PVAP13_2NG606500</name>
</gene>
<accession>A0A8T0VTF8</accession>
<protein>
    <recommendedName>
        <fullName evidence="4">Phorbol-ester/DAG-type domain-containing protein</fullName>
    </recommendedName>
</protein>
<dbReference type="EMBL" id="CM029040">
    <property type="protein sequence ID" value="KAG2638298.1"/>
    <property type="molecule type" value="Genomic_DNA"/>
</dbReference>
<keyword evidence="2" id="KW-0677">Repeat</keyword>
<dbReference type="PANTHER" id="PTHR47841">
    <property type="entry name" value="DIACYLGLYCEROL KINASE THETA-LIKE-RELATED"/>
    <property type="match status" value="1"/>
</dbReference>
<keyword evidence="6" id="KW-1185">Reference proteome</keyword>
<dbReference type="AlphaFoldDB" id="A0A8T0VTF8"/>
<dbReference type="PANTHER" id="PTHR47841:SF2">
    <property type="entry name" value="OS07G0609800 PROTEIN"/>
    <property type="match status" value="1"/>
</dbReference>
<dbReference type="SUPFAM" id="SSF57889">
    <property type="entry name" value="Cysteine-rich domain"/>
    <property type="match status" value="2"/>
</dbReference>
<comment type="caution">
    <text evidence="5">The sequence shown here is derived from an EMBL/GenBank/DDBJ whole genome shotgun (WGS) entry which is preliminary data.</text>
</comment>